<dbReference type="SUPFAM" id="SSF52540">
    <property type="entry name" value="P-loop containing nucleoside triphosphate hydrolases"/>
    <property type="match status" value="1"/>
</dbReference>
<dbReference type="SMART" id="SM00028">
    <property type="entry name" value="TPR"/>
    <property type="match status" value="2"/>
</dbReference>
<dbReference type="PROSITE" id="PS50005">
    <property type="entry name" value="TPR"/>
    <property type="match status" value="1"/>
</dbReference>
<evidence type="ECO:0000256" key="2">
    <source>
        <dbReference type="ARBA" id="ARBA00022840"/>
    </source>
</evidence>
<feature type="domain" description="Bacterial transcriptional activator" evidence="4">
    <location>
        <begin position="105"/>
        <end position="247"/>
    </location>
</feature>
<dbReference type="GO" id="GO:0006355">
    <property type="term" value="P:regulation of DNA-templated transcription"/>
    <property type="evidence" value="ECO:0007669"/>
    <property type="project" value="InterPro"/>
</dbReference>
<protein>
    <submittedName>
        <fullName evidence="5">Probable adenylate cyclase</fullName>
    </submittedName>
</protein>
<dbReference type="GO" id="GO:0009190">
    <property type="term" value="P:cyclic nucleotide biosynthetic process"/>
    <property type="evidence" value="ECO:0007669"/>
    <property type="project" value="InterPro"/>
</dbReference>
<dbReference type="Gene3D" id="1.25.40.10">
    <property type="entry name" value="Tetratricopeptide repeat domain"/>
    <property type="match status" value="2"/>
</dbReference>
<keyword evidence="3" id="KW-0802">TPR repeat</keyword>
<dbReference type="Gene3D" id="3.30.70.1230">
    <property type="entry name" value="Nucleotide cyclase"/>
    <property type="match status" value="1"/>
</dbReference>
<dbReference type="InterPro" id="IPR036388">
    <property type="entry name" value="WH-like_DNA-bd_sf"/>
</dbReference>
<sequence>MLELRLLGPPGVFRNGESVRLLKKSLALLAFLAMEPERPHERAFLSDLLWPELPKSRADNSLRFALHSLRKIADTSPLFSASRTHVVLPPTPSLWTDGAGLLRPPDSCSFFHDPEVCASCEARMRCALGEIRGPFMDGFFLPDCEEFENWITGMREELLMRIRFFVNNLVRLNEKRGNIPEAIFLLDRSLAFDPLDEACHGRKMLLLAENGNFQVALHQYEIYRKILREQVGKEPDPEIEAIREKILASSEKRALPLIPHGPLFADLAFSPEWRPATTLSLEFASEDEEESLDTSDAIESLLSAATGIAGKFGGQAGGSPRSSLLYYFGTSGRTDGAAKRAAQAALEIRRLLQGETGEKRQGIALTAGIHSGRILRGAPSTPLDPTGTVSRTAMALSMRASPGEILVSERTARLLQGQFDLIEAGEIRILGQRIDTFVLEGPVHNDHASSVPDSGKIVGRERELASLARRWREGCGGVVVVEGEAGIGKTALIRTFLGSDDLQNARIRRVECAPQFTASPFFPFIKMIRGPAQLPEGLGREEGYARLTHYARTFSFDDERRAVAILGHFFSLTPHPSFPLPGLSASHLREETANLLLTILKYRALEGKGLYLIEDLHWLDVSSGELLRKVLLDRFFTERILFLLTTRTGEEPSWLREVPNRTTLRLAPLEDGEARTMIRNLVSEISKGGLSGKSEDSVVRLSDGVPLFIEELVRERLERGENTSGNTRYRIPETLDEVLASRLDHLGEARSLVQMASVYGRVVPLPLLRSIFSGDPATFDVLLAQAQGSDLVSTETDLSGDSLTFRHALIVEAARLSIPRSTRLSLHAKIAEILRDSFPEKAVATPELVALHFEEAGLLSEAVPWFEKAARNSYEKGSFFEAQHFLDKAYALLSRMNAPESDDPTPDRNIQSRLLILRGNLLLDMKGQGNPVVQQSFRKALDILEGENDVSDEVFQALYGYWDSLYGGRDLQKARKTADSLGNLSQKSTSSTRRIVACFTDGCTAFWEGRFSRSFERLSEGLSLGKEECAEGGGGSLLREAALVQSTDYQLWNLWFLGHYRSALSSVKENLEHLSENVQKKGHLLTFSAVTLRYLRLPERALEVLDILKEVIDITGIEGWKPSETGFRGWAQVMTGDPSGIVAMKRGLALSRKLHRMGLVKYLAILAEGYLACSNARKARGIVTLALKFSKRSGAVFFDADLWRLQGEAAFLAGEREEATECFRTALAISRKQGARALELRAATSLGKLFLATGKRKKGLALLSDLSELLDGPEADPTLPDIREALDLRRQFL</sequence>
<evidence type="ECO:0000313" key="5">
    <source>
        <dbReference type="EMBL" id="EES53452.1"/>
    </source>
</evidence>
<proteinExistence type="predicted"/>
<dbReference type="PANTHER" id="PTHR16305:SF28">
    <property type="entry name" value="GUANYLATE CYCLASE DOMAIN-CONTAINING PROTEIN"/>
    <property type="match status" value="1"/>
</dbReference>
<reference evidence="5 6" key="1">
    <citation type="journal article" date="2009" name="Appl. Environ. Microbiol.">
        <title>Community genomic and proteomic analyses of chemoautotrophic iron-oxidizing "Leptospirillum rubarum" (Group II) and "Leptospirillum ferrodiazotrophum" (Group III) bacteria in acid mine drainage biofilms.</title>
        <authorList>
            <person name="Goltsman D.S."/>
            <person name="Denef V.J."/>
            <person name="Singer S.W."/>
            <person name="VerBerkmoes N.C."/>
            <person name="Lefsrud M."/>
            <person name="Mueller R.S."/>
            <person name="Dick G.J."/>
            <person name="Sun C.L."/>
            <person name="Wheeler K.E."/>
            <person name="Zemla A."/>
            <person name="Baker B.J."/>
            <person name="Hauser L."/>
            <person name="Land M."/>
            <person name="Shah M.B."/>
            <person name="Thelen M.P."/>
            <person name="Hettich R.L."/>
            <person name="Banfield J.F."/>
        </authorList>
    </citation>
    <scope>NUCLEOTIDE SEQUENCE [LARGE SCALE GENOMIC DNA]</scope>
</reference>
<keyword evidence="2" id="KW-0067">ATP-binding</keyword>
<evidence type="ECO:0000256" key="1">
    <source>
        <dbReference type="ARBA" id="ARBA00022741"/>
    </source>
</evidence>
<dbReference type="SUPFAM" id="SSF46894">
    <property type="entry name" value="C-terminal effector domain of the bipartite response regulators"/>
    <property type="match status" value="1"/>
</dbReference>
<evidence type="ECO:0000256" key="3">
    <source>
        <dbReference type="PROSITE-ProRule" id="PRU00339"/>
    </source>
</evidence>
<dbReference type="EMBL" id="GG693862">
    <property type="protein sequence ID" value="EES53452.1"/>
    <property type="molecule type" value="Genomic_DNA"/>
</dbReference>
<dbReference type="SUPFAM" id="SSF55073">
    <property type="entry name" value="Nucleotide cyclase"/>
    <property type="match status" value="1"/>
</dbReference>
<dbReference type="SMART" id="SM01043">
    <property type="entry name" value="BTAD"/>
    <property type="match status" value="1"/>
</dbReference>
<dbReference type="InterPro" id="IPR041664">
    <property type="entry name" value="AAA_16"/>
</dbReference>
<dbReference type="InterPro" id="IPR029787">
    <property type="entry name" value="Nucleotide_cyclase"/>
</dbReference>
<name>C6HV78_9BACT</name>
<dbReference type="Gene3D" id="1.10.10.10">
    <property type="entry name" value="Winged helix-like DNA-binding domain superfamily/Winged helix DNA-binding domain"/>
    <property type="match status" value="1"/>
</dbReference>
<dbReference type="PANTHER" id="PTHR16305">
    <property type="entry name" value="TESTICULAR SOLUBLE ADENYLYL CYCLASE"/>
    <property type="match status" value="1"/>
</dbReference>
<accession>C6HV78</accession>
<gene>
    <name evidence="5" type="ORF">UBAL3_78920042</name>
</gene>
<dbReference type="InterPro" id="IPR027417">
    <property type="entry name" value="P-loop_NTPase"/>
</dbReference>
<dbReference type="InterPro" id="IPR001054">
    <property type="entry name" value="A/G_cyclase"/>
</dbReference>
<dbReference type="SUPFAM" id="SSF48452">
    <property type="entry name" value="TPR-like"/>
    <property type="match status" value="2"/>
</dbReference>
<dbReference type="Pfam" id="PF00211">
    <property type="entry name" value="Guanylate_cyc"/>
    <property type="match status" value="1"/>
</dbReference>
<evidence type="ECO:0000259" key="4">
    <source>
        <dbReference type="SMART" id="SM01043"/>
    </source>
</evidence>
<dbReference type="InterPro" id="IPR011990">
    <property type="entry name" value="TPR-like_helical_dom_sf"/>
</dbReference>
<feature type="repeat" description="TPR" evidence="3">
    <location>
        <begin position="1200"/>
        <end position="1233"/>
    </location>
</feature>
<dbReference type="Proteomes" id="UP000009374">
    <property type="component" value="Unassembled WGS sequence"/>
</dbReference>
<dbReference type="GO" id="GO:0035556">
    <property type="term" value="P:intracellular signal transduction"/>
    <property type="evidence" value="ECO:0007669"/>
    <property type="project" value="InterPro"/>
</dbReference>
<dbReference type="InterPro" id="IPR016032">
    <property type="entry name" value="Sig_transdc_resp-reg_C-effctor"/>
</dbReference>
<dbReference type="GO" id="GO:0005524">
    <property type="term" value="F:ATP binding"/>
    <property type="evidence" value="ECO:0007669"/>
    <property type="project" value="UniProtKB-KW"/>
</dbReference>
<dbReference type="InterPro" id="IPR005158">
    <property type="entry name" value="BTAD"/>
</dbReference>
<dbReference type="GO" id="GO:0005737">
    <property type="term" value="C:cytoplasm"/>
    <property type="evidence" value="ECO:0007669"/>
    <property type="project" value="TreeGrafter"/>
</dbReference>
<keyword evidence="6" id="KW-1185">Reference proteome</keyword>
<dbReference type="InterPro" id="IPR019734">
    <property type="entry name" value="TPR_rpt"/>
</dbReference>
<keyword evidence="1" id="KW-0547">Nucleotide-binding</keyword>
<dbReference type="Pfam" id="PF03704">
    <property type="entry name" value="BTAD"/>
    <property type="match status" value="1"/>
</dbReference>
<organism evidence="5 6">
    <name type="scientific">Leptospirillum ferrodiazotrophum</name>
    <dbReference type="NCBI Taxonomy" id="412449"/>
    <lineage>
        <taxon>Bacteria</taxon>
        <taxon>Pseudomonadati</taxon>
        <taxon>Nitrospirota</taxon>
        <taxon>Nitrospiria</taxon>
        <taxon>Nitrospirales</taxon>
        <taxon>Nitrospiraceae</taxon>
        <taxon>Leptospirillum</taxon>
    </lineage>
</organism>
<evidence type="ECO:0000313" key="6">
    <source>
        <dbReference type="Proteomes" id="UP000009374"/>
    </source>
</evidence>
<dbReference type="Pfam" id="PF13191">
    <property type="entry name" value="AAA_16"/>
    <property type="match status" value="1"/>
</dbReference>
<dbReference type="GO" id="GO:0003677">
    <property type="term" value="F:DNA binding"/>
    <property type="evidence" value="ECO:0007669"/>
    <property type="project" value="InterPro"/>
</dbReference>
<dbReference type="GO" id="GO:0004016">
    <property type="term" value="F:adenylate cyclase activity"/>
    <property type="evidence" value="ECO:0007669"/>
    <property type="project" value="UniProtKB-ARBA"/>
</dbReference>